<dbReference type="Gene3D" id="1.10.238.10">
    <property type="entry name" value="EF-hand"/>
    <property type="match status" value="1"/>
</dbReference>
<keyword evidence="7" id="KW-0106">Calcium</keyword>
<dbReference type="SUPFAM" id="SSF47473">
    <property type="entry name" value="EF-hand"/>
    <property type="match status" value="1"/>
</dbReference>
<feature type="region of interest" description="Disordered" evidence="14">
    <location>
        <begin position="337"/>
        <end position="405"/>
    </location>
</feature>
<dbReference type="GO" id="GO:0005813">
    <property type="term" value="C:centrosome"/>
    <property type="evidence" value="ECO:0007669"/>
    <property type="project" value="UniProtKB-SubCell"/>
</dbReference>
<keyword evidence="4" id="KW-0963">Cytoplasm</keyword>
<evidence type="ECO:0000256" key="9">
    <source>
        <dbReference type="ARBA" id="ARBA00023273"/>
    </source>
</evidence>
<evidence type="ECO:0000256" key="1">
    <source>
        <dbReference type="ARBA" id="ARBA00004120"/>
    </source>
</evidence>
<dbReference type="InterPro" id="IPR002048">
    <property type="entry name" value="EF_hand_dom"/>
</dbReference>
<dbReference type="GO" id="GO:0034453">
    <property type="term" value="P:microtubule anchoring"/>
    <property type="evidence" value="ECO:0007669"/>
    <property type="project" value="InterPro"/>
</dbReference>
<comment type="similarity">
    <text evidence="3">Belongs to the CEP43 family.</text>
</comment>
<evidence type="ECO:0000256" key="7">
    <source>
        <dbReference type="ARBA" id="ARBA00022837"/>
    </source>
</evidence>
<dbReference type="InterPro" id="IPR018247">
    <property type="entry name" value="EF_Hand_1_Ca_BS"/>
</dbReference>
<feature type="compositionally biased region" description="Acidic residues" evidence="14">
    <location>
        <begin position="465"/>
        <end position="480"/>
    </location>
</feature>
<evidence type="ECO:0000256" key="2">
    <source>
        <dbReference type="ARBA" id="ARBA00004300"/>
    </source>
</evidence>
<accession>A0A0B7A6F5</accession>
<comment type="function">
    <text evidence="12">Required for anchoring microtubules to the centrosomes. Required for ciliation.</text>
</comment>
<organism evidence="16">
    <name type="scientific">Arion vulgaris</name>
    <dbReference type="NCBI Taxonomy" id="1028688"/>
    <lineage>
        <taxon>Eukaryota</taxon>
        <taxon>Metazoa</taxon>
        <taxon>Spiralia</taxon>
        <taxon>Lophotrochozoa</taxon>
        <taxon>Mollusca</taxon>
        <taxon>Gastropoda</taxon>
        <taxon>Heterobranchia</taxon>
        <taxon>Euthyneura</taxon>
        <taxon>Panpulmonata</taxon>
        <taxon>Eupulmonata</taxon>
        <taxon>Stylommatophora</taxon>
        <taxon>Helicina</taxon>
        <taxon>Arionoidea</taxon>
        <taxon>Arionidae</taxon>
        <taxon>Arion</taxon>
    </lineage>
</organism>
<evidence type="ECO:0000256" key="5">
    <source>
        <dbReference type="ARBA" id="ARBA00022553"/>
    </source>
</evidence>
<evidence type="ECO:0000256" key="3">
    <source>
        <dbReference type="ARBA" id="ARBA00005385"/>
    </source>
</evidence>
<dbReference type="PANTHER" id="PTHR15431">
    <property type="entry name" value="FGFR1 ONCOGENE PARTNER/LISH DOMAIN-CONTAINING PROTEIN"/>
    <property type="match status" value="1"/>
</dbReference>
<dbReference type="InterPro" id="IPR011992">
    <property type="entry name" value="EF-hand-dom_pair"/>
</dbReference>
<dbReference type="PROSITE" id="PS00018">
    <property type="entry name" value="EF_HAND_1"/>
    <property type="match status" value="1"/>
</dbReference>
<dbReference type="GO" id="GO:0030030">
    <property type="term" value="P:cell projection organization"/>
    <property type="evidence" value="ECO:0007669"/>
    <property type="project" value="UniProtKB-KW"/>
</dbReference>
<dbReference type="PROSITE" id="PS50222">
    <property type="entry name" value="EF_HAND_2"/>
    <property type="match status" value="1"/>
</dbReference>
<evidence type="ECO:0000256" key="4">
    <source>
        <dbReference type="ARBA" id="ARBA00022490"/>
    </source>
</evidence>
<dbReference type="AlphaFoldDB" id="A0A0B7A6F5"/>
<evidence type="ECO:0000256" key="8">
    <source>
        <dbReference type="ARBA" id="ARBA00023212"/>
    </source>
</evidence>
<evidence type="ECO:0000259" key="15">
    <source>
        <dbReference type="PROSITE" id="PS50222"/>
    </source>
</evidence>
<feature type="compositionally biased region" description="Basic and acidic residues" evidence="14">
    <location>
        <begin position="481"/>
        <end position="494"/>
    </location>
</feature>
<protein>
    <recommendedName>
        <fullName evidence="10">Centrosomal protein 43</fullName>
    </recommendedName>
    <alternativeName>
        <fullName evidence="11">FGFR1 oncogene partner</fullName>
    </alternativeName>
</protein>
<evidence type="ECO:0000313" key="16">
    <source>
        <dbReference type="EMBL" id="CEK76524.1"/>
    </source>
</evidence>
<keyword evidence="9" id="KW-0966">Cell projection</keyword>
<feature type="region of interest" description="Disordered" evidence="14">
    <location>
        <begin position="448"/>
        <end position="495"/>
    </location>
</feature>
<comment type="subcellular location">
    <subcellularLocation>
        <location evidence="1">Cytoplasm</location>
        <location evidence="1">Cytoskeleton</location>
        <location evidence="1">Cilium basal body</location>
    </subcellularLocation>
    <subcellularLocation>
        <location evidence="2">Cytoplasm</location>
        <location evidence="2">Cytoskeleton</location>
        <location evidence="2">Microtubule organizing center</location>
        <location evidence="2">Centrosome</location>
    </subcellularLocation>
</comment>
<feature type="compositionally biased region" description="Polar residues" evidence="14">
    <location>
        <begin position="394"/>
        <end position="404"/>
    </location>
</feature>
<dbReference type="GO" id="GO:0005509">
    <property type="term" value="F:calcium ion binding"/>
    <property type="evidence" value="ECO:0007669"/>
    <property type="project" value="InterPro"/>
</dbReference>
<dbReference type="Pfam" id="PF09398">
    <property type="entry name" value="FOP_dimer"/>
    <property type="match status" value="1"/>
</dbReference>
<dbReference type="EMBL" id="HACG01029659">
    <property type="protein sequence ID" value="CEK76524.1"/>
    <property type="molecule type" value="Transcribed_RNA"/>
</dbReference>
<evidence type="ECO:0000256" key="11">
    <source>
        <dbReference type="ARBA" id="ARBA00042293"/>
    </source>
</evidence>
<evidence type="ECO:0000256" key="12">
    <source>
        <dbReference type="ARBA" id="ARBA00046076"/>
    </source>
</evidence>
<feature type="compositionally biased region" description="Basic and acidic residues" evidence="14">
    <location>
        <begin position="338"/>
        <end position="350"/>
    </location>
</feature>
<keyword evidence="8" id="KW-0206">Cytoskeleton</keyword>
<name>A0A0B7A6F5_9EUPU</name>
<feature type="compositionally biased region" description="Polar residues" evidence="14">
    <location>
        <begin position="448"/>
        <end position="457"/>
    </location>
</feature>
<dbReference type="PANTHER" id="PTHR15431:SF9">
    <property type="entry name" value="CENTROSOMAL PROTEIN 43"/>
    <property type="match status" value="1"/>
</dbReference>
<dbReference type="Gene3D" id="1.20.960.40">
    <property type="match status" value="1"/>
</dbReference>
<comment type="subunit">
    <text evidence="13">Homodimer. Part of a ternary complex that contains CEP350, CEP43 and MAPRE1. Interacts directly with CEP350 and MAPRE1. Interacts with CEP19. Interacts (via N-terminus) with CEP350 (via C-terminus).</text>
</comment>
<evidence type="ECO:0000256" key="10">
    <source>
        <dbReference type="ARBA" id="ARBA00041026"/>
    </source>
</evidence>
<reference evidence="16" key="1">
    <citation type="submission" date="2014-12" db="EMBL/GenBank/DDBJ databases">
        <title>Insight into the proteome of Arion vulgaris.</title>
        <authorList>
            <person name="Aradska J."/>
            <person name="Bulat T."/>
            <person name="Smidak R."/>
            <person name="Sarate P."/>
            <person name="Gangsoo J."/>
            <person name="Sialana F."/>
            <person name="Bilban M."/>
            <person name="Lubec G."/>
        </authorList>
    </citation>
    <scope>NUCLEOTIDE SEQUENCE</scope>
    <source>
        <tissue evidence="16">Skin</tissue>
    </source>
</reference>
<dbReference type="InterPro" id="IPR018993">
    <property type="entry name" value="FOP_dimerisation-dom_N"/>
</dbReference>
<sequence>MSADEDTELRDLVAQTLETNGTLGKLRAQLRASVFLALEDQEKGQNKAPYLNKELRSFLATGEGKLTASLVQEFLEFFGLEFTLAVFKPETGLNEQVKRADLLKELNILPSNAPSNAPLLTCLLSTNKTSADNTGSGDGVHVAKHESYRDLSEKQISDARNKFEFYDKDSSGAIDKDELRNLFHDMFPSFHRNMLERYVNDEFNAADRNFSSSMYSLTPKAIDFNEFLGMYKRLFLLCRTVVASDVDEILSPSNKPELKKISQEQQLNPVITKSSPAPPKVDSHSNNVTKHSIHSVGEDFGGYPEEDPFFDDIPAPGISFNTLSSFITERSRPSFLSELEKNKQMPRESKLNGADTKGKQPGSSMSSLDGLPALTSGRGLGTGPLAGAPPLSQIKPSTNDSLLNDSEIDKNLRAIDKRMLDLGLDSQNEEFEYEEDFIQDRSLSQKTASINSKSNGKVENGSVAEEIDDEEIEDISIEADDLSRSEKSGFDGHTTDCSISQIGGFDYAEDPILP</sequence>
<dbReference type="PROSITE" id="PS50896">
    <property type="entry name" value="LISH"/>
    <property type="match status" value="1"/>
</dbReference>
<evidence type="ECO:0000256" key="13">
    <source>
        <dbReference type="ARBA" id="ARBA00046373"/>
    </source>
</evidence>
<proteinExistence type="inferred from homology"/>
<gene>
    <name evidence="16" type="primary">ORF100323</name>
</gene>
<keyword evidence="6" id="KW-0970">Cilium biogenesis/degradation</keyword>
<keyword evidence="5" id="KW-0597">Phosphoprotein</keyword>
<evidence type="ECO:0000256" key="14">
    <source>
        <dbReference type="SAM" id="MobiDB-lite"/>
    </source>
</evidence>
<dbReference type="InterPro" id="IPR006594">
    <property type="entry name" value="LisH"/>
</dbReference>
<dbReference type="CDD" id="cd00051">
    <property type="entry name" value="EFh"/>
    <property type="match status" value="1"/>
</dbReference>
<feature type="domain" description="EF-hand" evidence="15">
    <location>
        <begin position="154"/>
        <end position="189"/>
    </location>
</feature>
<evidence type="ECO:0000256" key="6">
    <source>
        <dbReference type="ARBA" id="ARBA00022794"/>
    </source>
</evidence>